<dbReference type="CDD" id="cd01335">
    <property type="entry name" value="Radical_SAM"/>
    <property type="match status" value="1"/>
</dbReference>
<keyword evidence="4 6" id="KW-0408">Iron</keyword>
<keyword evidence="11" id="KW-1185">Reference proteome</keyword>
<dbReference type="PANTHER" id="PTHR43076">
    <property type="entry name" value="FO SYNTHASE (COFH)"/>
    <property type="match status" value="1"/>
</dbReference>
<keyword evidence="3 6" id="KW-0479">Metal-binding</keyword>
<dbReference type="InterPro" id="IPR034405">
    <property type="entry name" value="F420"/>
</dbReference>
<evidence type="ECO:0000313" key="11">
    <source>
        <dbReference type="Proteomes" id="UP000317315"/>
    </source>
</evidence>
<dbReference type="PANTHER" id="PTHR43076:SF7">
    <property type="entry name" value="AMINODEOXYFUTALOSINE SYNTHASE"/>
    <property type="match status" value="1"/>
</dbReference>
<dbReference type="NCBIfam" id="TIGR00423">
    <property type="entry name" value="CofH family radical SAM protein"/>
    <property type="match status" value="1"/>
</dbReference>
<dbReference type="Gene3D" id="3.20.20.70">
    <property type="entry name" value="Aldolase class I"/>
    <property type="match status" value="1"/>
</dbReference>
<dbReference type="GO" id="GO:0009234">
    <property type="term" value="P:menaquinone biosynthetic process"/>
    <property type="evidence" value="ECO:0007669"/>
    <property type="project" value="UniProtKB-UniRule"/>
</dbReference>
<keyword evidence="1 6" id="KW-0004">4Fe-4S</keyword>
<protein>
    <recommendedName>
        <fullName evidence="6">Aminodeoxyfutalosine synthase</fullName>
        <shortName evidence="6">AFL synthase</shortName>
        <shortName evidence="6">Aminofutalosine synthase</shortName>
        <ecNumber evidence="6">2.5.1.120</ecNumber>
    </recommendedName>
    <alternativeName>
        <fullName evidence="6">Menaquinone biosynthetic enzyme MqnE</fullName>
    </alternativeName>
</protein>
<feature type="domain" description="Radical SAM core" evidence="9">
    <location>
        <begin position="64"/>
        <end position="294"/>
    </location>
</feature>
<reference evidence="10 11" key="1">
    <citation type="submission" date="2017-05" db="EMBL/GenBank/DDBJ databases">
        <authorList>
            <person name="Varghese N."/>
            <person name="Submissions S."/>
        </authorList>
    </citation>
    <scope>NUCLEOTIDE SEQUENCE [LARGE SCALE GENOMIC DNA]</scope>
    <source>
        <strain evidence="10 11">DSM 16304</strain>
    </source>
</reference>
<sequence length="370" mass="41808">MVDIKEILDPELVEDRELLPIAEKVLSGERLSFEDGVKLFKTNDILTLGRIANFVNEGKNGKLVYFIVNRHINLTNLCKGSCKFCAFRKERGEEGAYELSLEDAVKKAKEFEGVSEIHIVSGLHPDWNYEKYIEFVSEIKRANPNAKIQAFTAEEVDHLCRISGRSLEEVLIDLIEAGVDALPGGGAEVFSSRVREKLCPEKLSAERYLEIHKVAHSFGLKTNTSILYGHIETVEERVDHLLRLRELQDETGGFQAFISFAYQPKNTKLGGNFTTGFDDLKMLSAARLLLDNFRHVRAFWITLGEKLAQISLHFGVNDLDGTVVEETITRSAGAESSSFMPKERLIKLIKEAGKIPVERDTNYNVLRVYR</sequence>
<dbReference type="OrthoDB" id="9802027at2"/>
<evidence type="ECO:0000313" key="10">
    <source>
        <dbReference type="EMBL" id="SMO40356.1"/>
    </source>
</evidence>
<evidence type="ECO:0000256" key="8">
    <source>
        <dbReference type="PIRSR" id="PIRSR004762-2"/>
    </source>
</evidence>
<keyword evidence="6" id="KW-0808">Transferase</keyword>
<organism evidence="10 11">
    <name type="scientific">Balnearium lithotrophicum</name>
    <dbReference type="NCBI Taxonomy" id="223788"/>
    <lineage>
        <taxon>Bacteria</taxon>
        <taxon>Pseudomonadati</taxon>
        <taxon>Aquificota</taxon>
        <taxon>Aquificia</taxon>
        <taxon>Desulfurobacteriales</taxon>
        <taxon>Desulfurobacteriaceae</taxon>
        <taxon>Balnearium</taxon>
    </lineage>
</organism>
<dbReference type="InterPro" id="IPR020050">
    <property type="entry name" value="FO_synthase_su2"/>
</dbReference>
<evidence type="ECO:0000259" key="9">
    <source>
        <dbReference type="PROSITE" id="PS51918"/>
    </source>
</evidence>
<dbReference type="Pfam" id="PF04055">
    <property type="entry name" value="Radical_SAM"/>
    <property type="match status" value="1"/>
</dbReference>
<dbReference type="NCBIfam" id="TIGR03700">
    <property type="entry name" value="mena_SCO4494"/>
    <property type="match status" value="1"/>
</dbReference>
<dbReference type="SFLD" id="SFLDG01389">
    <property type="entry name" value="menaquinone_synthsis_involved"/>
    <property type="match status" value="1"/>
</dbReference>
<feature type="binding site" evidence="6 7">
    <location>
        <position position="85"/>
    </location>
    <ligand>
        <name>[4Fe-4S] cluster</name>
        <dbReference type="ChEBI" id="CHEBI:49883"/>
        <note>4Fe-4S-S-AdoMet</note>
    </ligand>
</feature>
<gene>
    <name evidence="6" type="primary">mqnE</name>
    <name evidence="10" type="ORF">SAMN06269117_10343</name>
</gene>
<dbReference type="InterPro" id="IPR013785">
    <property type="entry name" value="Aldolase_TIM"/>
</dbReference>
<evidence type="ECO:0000256" key="5">
    <source>
        <dbReference type="ARBA" id="ARBA00023014"/>
    </source>
</evidence>
<name>A0A521AZX7_9BACT</name>
<dbReference type="AlphaFoldDB" id="A0A521AZX7"/>
<keyword evidence="5 6" id="KW-0411">Iron-sulfur</keyword>
<dbReference type="SFLD" id="SFLDS00029">
    <property type="entry name" value="Radical_SAM"/>
    <property type="match status" value="1"/>
</dbReference>
<dbReference type="SFLD" id="SFLDG01064">
    <property type="entry name" value="F420__menaquinone_cofactor_bio"/>
    <property type="match status" value="1"/>
</dbReference>
<comment type="catalytic activity">
    <reaction evidence="6">
        <text>3-[(1-carboxyvinyl)-oxy]benzoate + S-adenosyl-L-methionine + H2O = 6-amino-6-deoxyfutalosine + hydrogencarbonate + L-methionine + H(+)</text>
        <dbReference type="Rhea" id="RHEA:33075"/>
        <dbReference type="ChEBI" id="CHEBI:15377"/>
        <dbReference type="ChEBI" id="CHEBI:15378"/>
        <dbReference type="ChEBI" id="CHEBI:17544"/>
        <dbReference type="ChEBI" id="CHEBI:57844"/>
        <dbReference type="ChEBI" id="CHEBI:59789"/>
        <dbReference type="ChEBI" id="CHEBI:64286"/>
        <dbReference type="ChEBI" id="CHEBI:76981"/>
        <dbReference type="EC" id="2.5.1.120"/>
    </reaction>
</comment>
<dbReference type="GO" id="GO:0051539">
    <property type="term" value="F:4 iron, 4 sulfur cluster binding"/>
    <property type="evidence" value="ECO:0007669"/>
    <property type="project" value="UniProtKB-KW"/>
</dbReference>
<dbReference type="EC" id="2.5.1.120" evidence="6"/>
<dbReference type="GO" id="GO:0044689">
    <property type="term" value="F:7,8-didemethyl-8-hydroxy-5-deazariboflavin synthase activity"/>
    <property type="evidence" value="ECO:0007669"/>
    <property type="project" value="TreeGrafter"/>
</dbReference>
<dbReference type="RefSeq" id="WP_142933911.1">
    <property type="nucleotide sequence ID" value="NZ_FXTM01000003.1"/>
</dbReference>
<dbReference type="HAMAP" id="MF_00993">
    <property type="entry name" value="MqnE"/>
    <property type="match status" value="1"/>
</dbReference>
<comment type="similarity">
    <text evidence="6">Belongs to the radical SAM superfamily. MqnE family.</text>
</comment>
<feature type="binding site" evidence="6 7">
    <location>
        <position position="78"/>
    </location>
    <ligand>
        <name>[4Fe-4S] cluster</name>
        <dbReference type="ChEBI" id="CHEBI:49883"/>
        <note>4Fe-4S-S-AdoMet</note>
    </ligand>
</feature>
<comment type="cofactor">
    <cofactor evidence="6 7">
        <name>[4Fe-4S] cluster</name>
        <dbReference type="ChEBI" id="CHEBI:49883"/>
    </cofactor>
    <text evidence="6 7">Binds 1 [4Fe-4S] cluster. The cluster is coordinated with 3 cysteines and an exchangeable S-adenosyl-L-methionine.</text>
</comment>
<feature type="binding site" evidence="8">
    <location>
        <position position="188"/>
    </location>
    <ligand>
        <name>S-adenosyl-L-methionine</name>
        <dbReference type="ChEBI" id="CHEBI:59789"/>
    </ligand>
</feature>
<dbReference type="SFLD" id="SFLDF00343">
    <property type="entry name" value="aminofutalosine_synthase_(mqnE"/>
    <property type="match status" value="1"/>
</dbReference>
<evidence type="ECO:0000256" key="4">
    <source>
        <dbReference type="ARBA" id="ARBA00023004"/>
    </source>
</evidence>
<dbReference type="SMART" id="SM00729">
    <property type="entry name" value="Elp3"/>
    <property type="match status" value="1"/>
</dbReference>
<dbReference type="PIRSF" id="PIRSF004762">
    <property type="entry name" value="CHP00423"/>
    <property type="match status" value="1"/>
</dbReference>
<evidence type="ECO:0000256" key="6">
    <source>
        <dbReference type="HAMAP-Rule" id="MF_00993"/>
    </source>
</evidence>
<dbReference type="InterPro" id="IPR045567">
    <property type="entry name" value="CofH/MnqC-like_C"/>
</dbReference>
<evidence type="ECO:0000256" key="7">
    <source>
        <dbReference type="PIRSR" id="PIRSR004762-1"/>
    </source>
</evidence>
<dbReference type="PROSITE" id="PS51918">
    <property type="entry name" value="RADICAL_SAM"/>
    <property type="match status" value="1"/>
</dbReference>
<dbReference type="SFLD" id="SFLDF00342">
    <property type="entry name" value="cyclic_dehypoxanthine_futalosi"/>
    <property type="match status" value="1"/>
</dbReference>
<dbReference type="InterPro" id="IPR058240">
    <property type="entry name" value="rSAM_sf"/>
</dbReference>
<dbReference type="InterPro" id="IPR007197">
    <property type="entry name" value="rSAM"/>
</dbReference>
<keyword evidence="2 6" id="KW-0949">S-adenosyl-L-methionine</keyword>
<dbReference type="Pfam" id="PF19288">
    <property type="entry name" value="CofH_C"/>
    <property type="match status" value="1"/>
</dbReference>
<evidence type="ECO:0000256" key="3">
    <source>
        <dbReference type="ARBA" id="ARBA00022723"/>
    </source>
</evidence>
<comment type="pathway">
    <text evidence="6">Quinol/quinone metabolism; menaquinone biosynthesis.</text>
</comment>
<feature type="binding site" evidence="8">
    <location>
        <position position="84"/>
    </location>
    <ligand>
        <name>S-adenosyl-L-methionine</name>
        <dbReference type="ChEBI" id="CHEBI:59789"/>
    </ligand>
</feature>
<comment type="function">
    <text evidence="6">Radical SAM enzyme that catalyzes the addition of the adenosyl radical to the double bond of 3-[(1-carboxyvinyl)oxy]benzoate, leading to aminodeoxyfutalosine (AFL), a key intermediate in the formation of menaquinone (MK, vitamin K2) from chorismate.</text>
</comment>
<dbReference type="InterPro" id="IPR022432">
    <property type="entry name" value="MqnE"/>
</dbReference>
<accession>A0A521AZX7</accession>
<dbReference type="UniPathway" id="UPA00079"/>
<dbReference type="GO" id="GO:0005506">
    <property type="term" value="F:iron ion binding"/>
    <property type="evidence" value="ECO:0007669"/>
    <property type="project" value="UniProtKB-UniRule"/>
</dbReference>
<dbReference type="GO" id="GO:0102573">
    <property type="term" value="F:aminodeoxyfutalosine synthase activity"/>
    <property type="evidence" value="ECO:0007669"/>
    <property type="project" value="UniProtKB-EC"/>
</dbReference>
<evidence type="ECO:0000256" key="2">
    <source>
        <dbReference type="ARBA" id="ARBA00022691"/>
    </source>
</evidence>
<dbReference type="InterPro" id="IPR006638">
    <property type="entry name" value="Elp3/MiaA/NifB-like_rSAM"/>
</dbReference>
<proteinExistence type="inferred from homology"/>
<feature type="binding site" evidence="6 7">
    <location>
        <position position="82"/>
    </location>
    <ligand>
        <name>[4Fe-4S] cluster</name>
        <dbReference type="ChEBI" id="CHEBI:49883"/>
        <note>4Fe-4S-S-AdoMet</note>
    </ligand>
</feature>
<keyword evidence="6" id="KW-0474">Menaquinone biosynthesis</keyword>
<dbReference type="EMBL" id="FXTM01000003">
    <property type="protein sequence ID" value="SMO40356.1"/>
    <property type="molecule type" value="Genomic_DNA"/>
</dbReference>
<dbReference type="Proteomes" id="UP000317315">
    <property type="component" value="Unassembled WGS sequence"/>
</dbReference>
<dbReference type="SUPFAM" id="SSF102114">
    <property type="entry name" value="Radical SAM enzymes"/>
    <property type="match status" value="1"/>
</dbReference>
<evidence type="ECO:0000256" key="1">
    <source>
        <dbReference type="ARBA" id="ARBA00022485"/>
    </source>
</evidence>